<name>A0A545UX15_9HYPO</name>
<organism evidence="2 3">
    <name type="scientific">Cordyceps javanica</name>
    <dbReference type="NCBI Taxonomy" id="43265"/>
    <lineage>
        <taxon>Eukaryota</taxon>
        <taxon>Fungi</taxon>
        <taxon>Dikarya</taxon>
        <taxon>Ascomycota</taxon>
        <taxon>Pezizomycotina</taxon>
        <taxon>Sordariomycetes</taxon>
        <taxon>Hypocreomycetidae</taxon>
        <taxon>Hypocreales</taxon>
        <taxon>Cordycipitaceae</taxon>
        <taxon>Cordyceps</taxon>
    </lineage>
</organism>
<sequence length="100" mass="10706">MIRGTLGLETATGWPLKDSGRSPLKGTPLSTYPDAHDFGLNIRTRACGILSTARYVVFRPSLVKCRLCSSWITTTAICDTDDSGQASVGSASLASRKFHS</sequence>
<comment type="caution">
    <text evidence="2">The sequence shown here is derived from an EMBL/GenBank/DDBJ whole genome shotgun (WGS) entry which is preliminary data.</text>
</comment>
<proteinExistence type="predicted"/>
<keyword evidence="3" id="KW-1185">Reference proteome</keyword>
<gene>
    <name evidence="2" type="ORF">IF1G_07710</name>
</gene>
<protein>
    <submittedName>
        <fullName evidence="2">Uncharacterized protein</fullName>
    </submittedName>
</protein>
<dbReference type="EMBL" id="SPUK01000011">
    <property type="protein sequence ID" value="TQV93978.1"/>
    <property type="molecule type" value="Genomic_DNA"/>
</dbReference>
<dbReference type="AlphaFoldDB" id="A0A545UX15"/>
<dbReference type="Proteomes" id="UP000315783">
    <property type="component" value="Unassembled WGS sequence"/>
</dbReference>
<evidence type="ECO:0000313" key="3">
    <source>
        <dbReference type="Proteomes" id="UP000315783"/>
    </source>
</evidence>
<evidence type="ECO:0000313" key="2">
    <source>
        <dbReference type="EMBL" id="TQV93978.1"/>
    </source>
</evidence>
<reference evidence="2 3" key="1">
    <citation type="journal article" date="2019" name="Appl. Microbiol. Biotechnol.">
        <title>Genome sequence of Isaria javanica and comparative genome analysis insights into family S53 peptidase evolution in fungal entomopathogens.</title>
        <authorList>
            <person name="Lin R."/>
            <person name="Zhang X."/>
            <person name="Xin B."/>
            <person name="Zou M."/>
            <person name="Gao Y."/>
            <person name="Qin F."/>
            <person name="Hu Q."/>
            <person name="Xie B."/>
            <person name="Cheng X."/>
        </authorList>
    </citation>
    <scope>NUCLEOTIDE SEQUENCE [LARGE SCALE GENOMIC DNA]</scope>
    <source>
        <strain evidence="2 3">IJ1G</strain>
    </source>
</reference>
<evidence type="ECO:0000256" key="1">
    <source>
        <dbReference type="SAM" id="MobiDB-lite"/>
    </source>
</evidence>
<accession>A0A545UX15</accession>
<feature type="region of interest" description="Disordered" evidence="1">
    <location>
        <begin position="1"/>
        <end position="22"/>
    </location>
</feature>